<reference evidence="5 6" key="1">
    <citation type="submission" date="2022-07" db="EMBL/GenBank/DDBJ databases">
        <title>Photobacterium pectinilyticum sp. nov., a marine bacterium isolated from surface seawater of Qingdao offshore.</title>
        <authorList>
            <person name="Wang X."/>
        </authorList>
    </citation>
    <scope>NUCLEOTIDE SEQUENCE [LARGE SCALE GENOMIC DNA]</scope>
    <source>
        <strain evidence="5 6">ZSDE20</strain>
    </source>
</reference>
<name>A0ABT1N1H6_9GAMM</name>
<evidence type="ECO:0000256" key="3">
    <source>
        <dbReference type="ARBA" id="ARBA00023014"/>
    </source>
</evidence>
<protein>
    <submittedName>
        <fullName evidence="5">4Fe-4S binding protein</fullName>
    </submittedName>
</protein>
<dbReference type="Proteomes" id="UP001524460">
    <property type="component" value="Unassembled WGS sequence"/>
</dbReference>
<dbReference type="InterPro" id="IPR017900">
    <property type="entry name" value="4Fe4S_Fe_S_CS"/>
</dbReference>
<accession>A0ABT1N1H6</accession>
<keyword evidence="2" id="KW-0408">Iron</keyword>
<dbReference type="PROSITE" id="PS51379">
    <property type="entry name" value="4FE4S_FER_2"/>
    <property type="match status" value="1"/>
</dbReference>
<evidence type="ECO:0000313" key="5">
    <source>
        <dbReference type="EMBL" id="MCQ1058583.1"/>
    </source>
</evidence>
<comment type="caution">
    <text evidence="5">The sequence shown here is derived from an EMBL/GenBank/DDBJ whole genome shotgun (WGS) entry which is preliminary data.</text>
</comment>
<dbReference type="Gene3D" id="3.30.70.20">
    <property type="match status" value="1"/>
</dbReference>
<dbReference type="InterPro" id="IPR017896">
    <property type="entry name" value="4Fe4S_Fe-S-bd"/>
</dbReference>
<dbReference type="RefSeq" id="WP_255042536.1">
    <property type="nucleotide sequence ID" value="NZ_JANEYT010000021.1"/>
</dbReference>
<proteinExistence type="predicted"/>
<dbReference type="PROSITE" id="PS00198">
    <property type="entry name" value="4FE4S_FER_1"/>
    <property type="match status" value="1"/>
</dbReference>
<evidence type="ECO:0000313" key="6">
    <source>
        <dbReference type="Proteomes" id="UP001524460"/>
    </source>
</evidence>
<keyword evidence="3" id="KW-0411">Iron-sulfur</keyword>
<organism evidence="5 6">
    <name type="scientific">Photobacterium pectinilyticum</name>
    <dbReference type="NCBI Taxonomy" id="2906793"/>
    <lineage>
        <taxon>Bacteria</taxon>
        <taxon>Pseudomonadati</taxon>
        <taxon>Pseudomonadota</taxon>
        <taxon>Gammaproteobacteria</taxon>
        <taxon>Vibrionales</taxon>
        <taxon>Vibrionaceae</taxon>
        <taxon>Photobacterium</taxon>
    </lineage>
</organism>
<feature type="domain" description="4Fe-4S ferredoxin-type" evidence="4">
    <location>
        <begin position="1"/>
        <end position="29"/>
    </location>
</feature>
<dbReference type="SUPFAM" id="SSF54862">
    <property type="entry name" value="4Fe-4S ferredoxins"/>
    <property type="match status" value="1"/>
</dbReference>
<evidence type="ECO:0000259" key="4">
    <source>
        <dbReference type="PROSITE" id="PS51379"/>
    </source>
</evidence>
<gene>
    <name evidence="5" type="ORF">NHN17_10970</name>
</gene>
<keyword evidence="6" id="KW-1185">Reference proteome</keyword>
<evidence type="ECO:0000256" key="1">
    <source>
        <dbReference type="ARBA" id="ARBA00022723"/>
    </source>
</evidence>
<dbReference type="EMBL" id="JANEYT010000021">
    <property type="protein sequence ID" value="MCQ1058583.1"/>
    <property type="molecule type" value="Genomic_DNA"/>
</dbReference>
<evidence type="ECO:0000256" key="2">
    <source>
        <dbReference type="ARBA" id="ARBA00023004"/>
    </source>
</evidence>
<sequence length="87" mass="9439">MSLTITDKCTGCNACKLVCPNNAIYQGSEAVHYAVHPQRCNECSGQFEDQQCASICPIEEAIVDQYGKTLNPKGSLSPPPNTMFITI</sequence>
<keyword evidence="1" id="KW-0479">Metal-binding</keyword>
<dbReference type="Pfam" id="PF00037">
    <property type="entry name" value="Fer4"/>
    <property type="match status" value="1"/>
</dbReference>